<comment type="caution">
    <text evidence="2">The sequence shown here is derived from an EMBL/GenBank/DDBJ whole genome shotgun (WGS) entry which is preliminary data.</text>
</comment>
<evidence type="ECO:0000313" key="3">
    <source>
        <dbReference type="Proteomes" id="UP001159363"/>
    </source>
</evidence>
<gene>
    <name evidence="2" type="ORF">PR048_032061</name>
</gene>
<feature type="region of interest" description="Disordered" evidence="1">
    <location>
        <begin position="184"/>
        <end position="409"/>
    </location>
</feature>
<proteinExistence type="predicted"/>
<dbReference type="EMBL" id="JARBHB010000016">
    <property type="protein sequence ID" value="KAJ8866218.1"/>
    <property type="molecule type" value="Genomic_DNA"/>
</dbReference>
<sequence length="853" mass="96943">MLLSTASVCGVSRTNRNMGWKYGLCLVVAGEESVNSIWPPTQRNDWTVLQNLLVATTMEFGRLGRPCMLQGHCCRSKITRLDYSDGKSGANVGDMMHRRQKSFNLIFSLWSRTSFPHIGWDFVRRERDEVGRLANQMPFLKCKRTDTFLCPEYNLASCIKSESVFYSAWEDLFLVRYASSAEPYKESASVQRPRPTTKEYKESASVQRPRPTTKEYKESASVQRPRPTTKEYKESASVQRPRPTTKEYKESASVQRPRPTTKECKESASVQRPRPTTKEYKESASVQRPRPTTKEYKESASVQRPRPTTKEYKESASVQRPRPTTKEYKESASVQRPRPTTKEYKESASVQRPRPTTKEYKESASVQRPRPTTKEYKESASVQRPRPTTKEYKESASVQRPRPTTKEYKGWKVKQANTTFLDGKLPYFLSSFNCWPLLGILEDLRLVEPFVTATSRPSHQMKTRYFATKSMMKPRIDFHGMLQGRDFLFHFCLTSYSNPKRRIPVLQAAAYPSFQLTVKHGEKETLHYTSSNNVPITNVIKKLAPIPLSKLTLKTPGEECTYYMSPTHFNTARITHVHSPSCNTFPIDNYGESKGNFAARITHVHSPSCNTFPNDITVRIQETLQPILPCSFPKLLHVPNRQHGESKGNFAARITHVHSPSCNTFPIDNRESKGNFAARITMLSPSCNTFPITSRYYTFPIDNSGESKGNFAARIPMFIPKLQHVPIDNTVRVKETLQPVLPMFIPQADNTFPIDNTVRVKETLQPVLPMRGCGAERLACSPPTNVNQVQSGPLLDFRMWESCRTMPLVSGFSRGSPVSPPLHSGATTYSLKSPSSALKDLAVKSRRDLTQNT</sequence>
<name>A0ABQ9G4E8_9NEOP</name>
<keyword evidence="3" id="KW-1185">Reference proteome</keyword>
<organism evidence="2 3">
    <name type="scientific">Dryococelus australis</name>
    <dbReference type="NCBI Taxonomy" id="614101"/>
    <lineage>
        <taxon>Eukaryota</taxon>
        <taxon>Metazoa</taxon>
        <taxon>Ecdysozoa</taxon>
        <taxon>Arthropoda</taxon>
        <taxon>Hexapoda</taxon>
        <taxon>Insecta</taxon>
        <taxon>Pterygota</taxon>
        <taxon>Neoptera</taxon>
        <taxon>Polyneoptera</taxon>
        <taxon>Phasmatodea</taxon>
        <taxon>Verophasmatodea</taxon>
        <taxon>Anareolatae</taxon>
        <taxon>Phasmatidae</taxon>
        <taxon>Eurycanthinae</taxon>
        <taxon>Dryococelus</taxon>
    </lineage>
</organism>
<protein>
    <submittedName>
        <fullName evidence="2">Uncharacterized protein</fullName>
    </submittedName>
</protein>
<dbReference type="Proteomes" id="UP001159363">
    <property type="component" value="Chromosome 15"/>
</dbReference>
<evidence type="ECO:0000256" key="1">
    <source>
        <dbReference type="SAM" id="MobiDB-lite"/>
    </source>
</evidence>
<evidence type="ECO:0000313" key="2">
    <source>
        <dbReference type="EMBL" id="KAJ8866218.1"/>
    </source>
</evidence>
<accession>A0ABQ9G4E8</accession>
<reference evidence="2 3" key="1">
    <citation type="submission" date="2023-02" db="EMBL/GenBank/DDBJ databases">
        <title>LHISI_Scaffold_Assembly.</title>
        <authorList>
            <person name="Stuart O.P."/>
            <person name="Cleave R."/>
            <person name="Magrath M.J.L."/>
            <person name="Mikheyev A.S."/>
        </authorList>
    </citation>
    <scope>NUCLEOTIDE SEQUENCE [LARGE SCALE GENOMIC DNA]</scope>
    <source>
        <strain evidence="2">Daus_M_001</strain>
        <tissue evidence="2">Leg muscle</tissue>
    </source>
</reference>